<dbReference type="Pfam" id="PF23609">
    <property type="entry name" value="Beta-prop_EIPR1"/>
    <property type="match status" value="1"/>
</dbReference>
<dbReference type="AlphaFoldDB" id="A0AA38LCC3"/>
<dbReference type="PANTHER" id="PTHR14205:SF15">
    <property type="entry name" value="EARP AND GARP COMPLEX-INTERACTING PROTEIN 1"/>
    <property type="match status" value="1"/>
</dbReference>
<accession>A0AA38LCC3</accession>
<dbReference type="InterPro" id="IPR059104">
    <property type="entry name" value="Beta-prop_EIPR1-like"/>
</dbReference>
<organism evidence="5 6">
    <name type="scientific">Taxus chinensis</name>
    <name type="common">Chinese yew</name>
    <name type="synonym">Taxus wallichiana var. chinensis</name>
    <dbReference type="NCBI Taxonomy" id="29808"/>
    <lineage>
        <taxon>Eukaryota</taxon>
        <taxon>Viridiplantae</taxon>
        <taxon>Streptophyta</taxon>
        <taxon>Embryophyta</taxon>
        <taxon>Tracheophyta</taxon>
        <taxon>Spermatophyta</taxon>
        <taxon>Pinopsida</taxon>
        <taxon>Pinidae</taxon>
        <taxon>Conifers II</taxon>
        <taxon>Cupressales</taxon>
        <taxon>Taxaceae</taxon>
        <taxon>Taxus</taxon>
    </lineage>
</organism>
<feature type="non-terminal residue" evidence="5">
    <location>
        <position position="1"/>
    </location>
</feature>
<evidence type="ECO:0000256" key="2">
    <source>
        <dbReference type="ARBA" id="ARBA00022737"/>
    </source>
</evidence>
<evidence type="ECO:0000256" key="1">
    <source>
        <dbReference type="ARBA" id="ARBA00022574"/>
    </source>
</evidence>
<reference evidence="5 6" key="1">
    <citation type="journal article" date="2021" name="Nat. Plants">
        <title>The Taxus genome provides insights into paclitaxel biosynthesis.</title>
        <authorList>
            <person name="Xiong X."/>
            <person name="Gou J."/>
            <person name="Liao Q."/>
            <person name="Li Y."/>
            <person name="Zhou Q."/>
            <person name="Bi G."/>
            <person name="Li C."/>
            <person name="Du R."/>
            <person name="Wang X."/>
            <person name="Sun T."/>
            <person name="Guo L."/>
            <person name="Liang H."/>
            <person name="Lu P."/>
            <person name="Wu Y."/>
            <person name="Zhang Z."/>
            <person name="Ro D.K."/>
            <person name="Shang Y."/>
            <person name="Huang S."/>
            <person name="Yan J."/>
        </authorList>
    </citation>
    <scope>NUCLEOTIDE SEQUENCE [LARGE SCALE GENOMIC DNA]</scope>
    <source>
        <strain evidence="5">Ta-2019</strain>
    </source>
</reference>
<feature type="domain" description="EIPR1-like beta-propeller" evidence="4">
    <location>
        <begin position="4"/>
        <end position="124"/>
    </location>
</feature>
<keyword evidence="6" id="KW-1185">Reference proteome</keyword>
<dbReference type="InterPro" id="IPR040323">
    <property type="entry name" value="EIPR1"/>
</dbReference>
<evidence type="ECO:0000259" key="4">
    <source>
        <dbReference type="Pfam" id="PF23609"/>
    </source>
</evidence>
<dbReference type="GO" id="GO:0016567">
    <property type="term" value="P:protein ubiquitination"/>
    <property type="evidence" value="ECO:0007669"/>
    <property type="project" value="TreeGrafter"/>
</dbReference>
<protein>
    <recommendedName>
        <fullName evidence="4">EIPR1-like beta-propeller domain-containing protein</fullName>
    </recommendedName>
</protein>
<feature type="region of interest" description="Disordered" evidence="3">
    <location>
        <begin position="123"/>
        <end position="183"/>
    </location>
</feature>
<evidence type="ECO:0000313" key="5">
    <source>
        <dbReference type="EMBL" id="KAH9315412.1"/>
    </source>
</evidence>
<proteinExistence type="predicted"/>
<sequence length="243" mass="27303">AVSGGVAYGLKYQARCIANVTADSHNTSFLLGTLSPRDDNEVHFIQLSPFGTELTCEGLYLHPHEIWDLASCPFDLHIFTTVYASGGKYGASLWRIPELSMHHNAPQLEQLASLDGHTHKIKWRGSAEKPACGPSSKGTSGTRVREGPEPAGSPETNNCSTRTVRPEGRAGREKPTRPKREENQLTARNIWDKGTQTARIGRNGELQSETMWDRWDKKTQIGRIRRTGRIFPTKHWDIWDKWT</sequence>
<feature type="compositionally biased region" description="Polar residues" evidence="3">
    <location>
        <begin position="154"/>
        <end position="163"/>
    </location>
</feature>
<comment type="caution">
    <text evidence="5">The sequence shown here is derived from an EMBL/GenBank/DDBJ whole genome shotgun (WGS) entry which is preliminary data.</text>
</comment>
<keyword evidence="2" id="KW-0677">Repeat</keyword>
<evidence type="ECO:0000256" key="3">
    <source>
        <dbReference type="SAM" id="MobiDB-lite"/>
    </source>
</evidence>
<gene>
    <name evidence="5" type="ORF">KI387_024039</name>
</gene>
<name>A0AA38LCC3_TAXCH</name>
<keyword evidence="1" id="KW-0853">WD repeat</keyword>
<feature type="compositionally biased region" description="Basic and acidic residues" evidence="3">
    <location>
        <begin position="164"/>
        <end position="183"/>
    </location>
</feature>
<dbReference type="EMBL" id="JAHRHJ020000005">
    <property type="protein sequence ID" value="KAH9315412.1"/>
    <property type="molecule type" value="Genomic_DNA"/>
</dbReference>
<dbReference type="Proteomes" id="UP000824469">
    <property type="component" value="Unassembled WGS sequence"/>
</dbReference>
<dbReference type="PANTHER" id="PTHR14205">
    <property type="entry name" value="WD-REPEAT PROTEIN"/>
    <property type="match status" value="1"/>
</dbReference>
<evidence type="ECO:0000313" key="6">
    <source>
        <dbReference type="Proteomes" id="UP000824469"/>
    </source>
</evidence>